<evidence type="ECO:0000313" key="2">
    <source>
        <dbReference type="Proteomes" id="UP001215280"/>
    </source>
</evidence>
<comment type="caution">
    <text evidence="1">The sequence shown here is derived from an EMBL/GenBank/DDBJ whole genome shotgun (WGS) entry which is preliminary data.</text>
</comment>
<sequence length="118" mass="13604">MTVVDEIEEDENLARVNDTKGRDIPVLLEELGEVIDQYGEPHAEVLQEFSREQFPDHHGTLPNQQRPTTEYYRRVDTEVHATITASLNHRVKEKFTKVFSKIAEQHMEEINSGSGGWN</sequence>
<accession>A0AAD7ML36</accession>
<organism evidence="1 2">
    <name type="scientific">Mycena maculata</name>
    <dbReference type="NCBI Taxonomy" id="230809"/>
    <lineage>
        <taxon>Eukaryota</taxon>
        <taxon>Fungi</taxon>
        <taxon>Dikarya</taxon>
        <taxon>Basidiomycota</taxon>
        <taxon>Agaricomycotina</taxon>
        <taxon>Agaricomycetes</taxon>
        <taxon>Agaricomycetidae</taxon>
        <taxon>Agaricales</taxon>
        <taxon>Marasmiineae</taxon>
        <taxon>Mycenaceae</taxon>
        <taxon>Mycena</taxon>
    </lineage>
</organism>
<evidence type="ECO:0000313" key="1">
    <source>
        <dbReference type="EMBL" id="KAJ7722146.1"/>
    </source>
</evidence>
<protein>
    <submittedName>
        <fullName evidence="1">Uncharacterized protein</fullName>
    </submittedName>
</protein>
<dbReference type="Proteomes" id="UP001215280">
    <property type="component" value="Unassembled WGS sequence"/>
</dbReference>
<dbReference type="EMBL" id="JARJLG010000261">
    <property type="protein sequence ID" value="KAJ7722146.1"/>
    <property type="molecule type" value="Genomic_DNA"/>
</dbReference>
<gene>
    <name evidence="1" type="ORF">DFH07DRAFT_783937</name>
</gene>
<proteinExistence type="predicted"/>
<keyword evidence="2" id="KW-1185">Reference proteome</keyword>
<name>A0AAD7ML36_9AGAR</name>
<reference evidence="1" key="1">
    <citation type="submission" date="2023-03" db="EMBL/GenBank/DDBJ databases">
        <title>Massive genome expansion in bonnet fungi (Mycena s.s.) driven by repeated elements and novel gene families across ecological guilds.</title>
        <authorList>
            <consortium name="Lawrence Berkeley National Laboratory"/>
            <person name="Harder C.B."/>
            <person name="Miyauchi S."/>
            <person name="Viragh M."/>
            <person name="Kuo A."/>
            <person name="Thoen E."/>
            <person name="Andreopoulos B."/>
            <person name="Lu D."/>
            <person name="Skrede I."/>
            <person name="Drula E."/>
            <person name="Henrissat B."/>
            <person name="Morin E."/>
            <person name="Kohler A."/>
            <person name="Barry K."/>
            <person name="LaButti K."/>
            <person name="Morin E."/>
            <person name="Salamov A."/>
            <person name="Lipzen A."/>
            <person name="Mereny Z."/>
            <person name="Hegedus B."/>
            <person name="Baldrian P."/>
            <person name="Stursova M."/>
            <person name="Weitz H."/>
            <person name="Taylor A."/>
            <person name="Grigoriev I.V."/>
            <person name="Nagy L.G."/>
            <person name="Martin F."/>
            <person name="Kauserud H."/>
        </authorList>
    </citation>
    <scope>NUCLEOTIDE SEQUENCE</scope>
    <source>
        <strain evidence="1">CBHHK188m</strain>
    </source>
</reference>
<dbReference type="AlphaFoldDB" id="A0AAD7ML36"/>